<accession>A0A0P8WQ80</accession>
<dbReference type="Proteomes" id="UP000050349">
    <property type="component" value="Unassembled WGS sequence"/>
</dbReference>
<reference evidence="1 2" key="1">
    <citation type="submission" date="2015-09" db="EMBL/GenBank/DDBJ databases">
        <authorList>
            <person name="Jackson K.R."/>
            <person name="Lunt B.L."/>
            <person name="Fisher J.N.B."/>
            <person name="Gardner A.V."/>
            <person name="Bailey M.E."/>
            <person name="Deus L.M."/>
            <person name="Earl A.S."/>
            <person name="Gibby P.D."/>
            <person name="Hartmann K.A."/>
            <person name="Liu J.E."/>
            <person name="Manci A.M."/>
            <person name="Nielsen D.A."/>
            <person name="Solomon M.B."/>
            <person name="Breakwell D.P."/>
            <person name="Burnett S.H."/>
            <person name="Grose J.H."/>
        </authorList>
    </citation>
    <scope>NUCLEOTIDE SEQUENCE [LARGE SCALE GENOMIC DNA]</scope>
    <source>
        <strain evidence="1 2">S613</strain>
    </source>
</reference>
<evidence type="ECO:0000313" key="1">
    <source>
        <dbReference type="EMBL" id="KPU54683.1"/>
    </source>
</evidence>
<organism evidence="1 2">
    <name type="scientific">Pseudomonas fluorescens</name>
    <dbReference type="NCBI Taxonomy" id="294"/>
    <lineage>
        <taxon>Bacteria</taxon>
        <taxon>Pseudomonadati</taxon>
        <taxon>Pseudomonadota</taxon>
        <taxon>Gammaproteobacteria</taxon>
        <taxon>Pseudomonadales</taxon>
        <taxon>Pseudomonadaceae</taxon>
        <taxon>Pseudomonas</taxon>
    </lineage>
</organism>
<gene>
    <name evidence="1" type="ORF">AN403_1200</name>
</gene>
<dbReference type="AlphaFoldDB" id="A0A0P8WQ80"/>
<sequence>MQGKVDVAVMIGSGVPANLRSMGRKVCWVVLLNGERRGTAFSSRDEAEECRAAWLAQLNAERAGSLH</sequence>
<dbReference type="OrthoDB" id="6950782at2"/>
<dbReference type="PATRIC" id="fig|294.162.peg.5066"/>
<name>A0A0P8WQ80_PSEFL</name>
<protein>
    <submittedName>
        <fullName evidence="1">Uncharacterized protein</fullName>
    </submittedName>
</protein>
<proteinExistence type="predicted"/>
<dbReference type="RefSeq" id="WP_008020534.1">
    <property type="nucleotide sequence ID" value="NZ_LJXB01000090.1"/>
</dbReference>
<comment type="caution">
    <text evidence="1">The sequence shown here is derived from an EMBL/GenBank/DDBJ whole genome shotgun (WGS) entry which is preliminary data.</text>
</comment>
<evidence type="ECO:0000313" key="2">
    <source>
        <dbReference type="Proteomes" id="UP000050349"/>
    </source>
</evidence>
<dbReference type="EMBL" id="LJXB01000090">
    <property type="protein sequence ID" value="KPU54683.1"/>
    <property type="molecule type" value="Genomic_DNA"/>
</dbReference>